<keyword evidence="1" id="KW-1185">Reference proteome</keyword>
<sequence>MQILLRTGEGFSGKTSTAGRTHVLLVPVLRIADNMCSTRSNGSYALMVWNPMTCQGKTEHLKALANTLLFRVRTI</sequence>
<accession>A0A914GP26</accession>
<dbReference type="WBParaSite" id="Gr19_v10_g10031.t1">
    <property type="protein sequence ID" value="Gr19_v10_g10031.t1"/>
    <property type="gene ID" value="Gr19_v10_g10031"/>
</dbReference>
<dbReference type="Proteomes" id="UP000887572">
    <property type="component" value="Unplaced"/>
</dbReference>
<reference evidence="2" key="1">
    <citation type="submission" date="2022-11" db="UniProtKB">
        <authorList>
            <consortium name="WormBaseParasite"/>
        </authorList>
    </citation>
    <scope>IDENTIFICATION</scope>
</reference>
<name>A0A914GP26_GLORO</name>
<organism evidence="1 2">
    <name type="scientific">Globodera rostochiensis</name>
    <name type="common">Golden nematode worm</name>
    <name type="synonym">Heterodera rostochiensis</name>
    <dbReference type="NCBI Taxonomy" id="31243"/>
    <lineage>
        <taxon>Eukaryota</taxon>
        <taxon>Metazoa</taxon>
        <taxon>Ecdysozoa</taxon>
        <taxon>Nematoda</taxon>
        <taxon>Chromadorea</taxon>
        <taxon>Rhabditida</taxon>
        <taxon>Tylenchina</taxon>
        <taxon>Tylenchomorpha</taxon>
        <taxon>Tylenchoidea</taxon>
        <taxon>Heteroderidae</taxon>
        <taxon>Heteroderinae</taxon>
        <taxon>Globodera</taxon>
    </lineage>
</organism>
<protein>
    <submittedName>
        <fullName evidence="2">Uncharacterized protein</fullName>
    </submittedName>
</protein>
<evidence type="ECO:0000313" key="1">
    <source>
        <dbReference type="Proteomes" id="UP000887572"/>
    </source>
</evidence>
<proteinExistence type="predicted"/>
<dbReference type="AlphaFoldDB" id="A0A914GP26"/>
<evidence type="ECO:0000313" key="2">
    <source>
        <dbReference type="WBParaSite" id="Gr19_v10_g10031.t1"/>
    </source>
</evidence>